<evidence type="ECO:0000256" key="1">
    <source>
        <dbReference type="ARBA" id="ARBA00004167"/>
    </source>
</evidence>
<feature type="region of interest" description="Disordered" evidence="5">
    <location>
        <begin position="78"/>
        <end position="110"/>
    </location>
</feature>
<name>A0AA39YAV1_9PEZI</name>
<organism evidence="7 8">
    <name type="scientific">Cercophora newfieldiana</name>
    <dbReference type="NCBI Taxonomy" id="92897"/>
    <lineage>
        <taxon>Eukaryota</taxon>
        <taxon>Fungi</taxon>
        <taxon>Dikarya</taxon>
        <taxon>Ascomycota</taxon>
        <taxon>Pezizomycotina</taxon>
        <taxon>Sordariomycetes</taxon>
        <taxon>Sordariomycetidae</taxon>
        <taxon>Sordariales</taxon>
        <taxon>Lasiosphaeriaceae</taxon>
        <taxon>Cercophora</taxon>
    </lineage>
</organism>
<dbReference type="InterPro" id="IPR051694">
    <property type="entry name" value="Immunoregulatory_rcpt-like"/>
</dbReference>
<keyword evidence="3 6" id="KW-1133">Transmembrane helix</keyword>
<evidence type="ECO:0000256" key="4">
    <source>
        <dbReference type="ARBA" id="ARBA00023136"/>
    </source>
</evidence>
<evidence type="ECO:0000313" key="8">
    <source>
        <dbReference type="Proteomes" id="UP001174936"/>
    </source>
</evidence>
<feature type="compositionally biased region" description="Pro residues" evidence="5">
    <location>
        <begin position="83"/>
        <end position="106"/>
    </location>
</feature>
<evidence type="ECO:0000256" key="2">
    <source>
        <dbReference type="ARBA" id="ARBA00022692"/>
    </source>
</evidence>
<dbReference type="AlphaFoldDB" id="A0AA39YAV1"/>
<keyword evidence="2 6" id="KW-0812">Transmembrane</keyword>
<sequence length="284" mass="29924">MAAGASCPVATGCLDRTAYLSLVQTRDRSVSPIPLETGWCTATLYPYCVQMIYSDVPLQGFTWEQCGGKPTREVALRTTTTTTPPPRPPPTNPPVTPTPTPTPAPAPSSSTPVGAIVGGIIGGLAVIGLIILGLFYIKRRKRDHEEPGPAPQQPEVGYAPGPDPYGGPPADFRGSMFKAPYETTSAASPPTSPTFHPPSGDVTAIKQQYTPPPGEGGAQYQAPLSSGDAGIAPVQTQYQAPVAVPAQYAPQQQQQQPGQAPVYPDQRYELPIVRGDGEVRELRG</sequence>
<keyword evidence="4 6" id="KW-0472">Membrane</keyword>
<accession>A0AA39YAV1</accession>
<evidence type="ECO:0000256" key="3">
    <source>
        <dbReference type="ARBA" id="ARBA00022989"/>
    </source>
</evidence>
<dbReference type="Proteomes" id="UP001174936">
    <property type="component" value="Unassembled WGS sequence"/>
</dbReference>
<dbReference type="GO" id="GO:0071944">
    <property type="term" value="C:cell periphery"/>
    <property type="evidence" value="ECO:0007669"/>
    <property type="project" value="UniProtKB-ARBA"/>
</dbReference>
<evidence type="ECO:0000256" key="6">
    <source>
        <dbReference type="SAM" id="Phobius"/>
    </source>
</evidence>
<evidence type="ECO:0000256" key="5">
    <source>
        <dbReference type="SAM" id="MobiDB-lite"/>
    </source>
</evidence>
<gene>
    <name evidence="7" type="ORF">B0T16DRAFT_456644</name>
</gene>
<comment type="subcellular location">
    <subcellularLocation>
        <location evidence="1">Membrane</location>
        <topology evidence="1">Single-pass membrane protein</topology>
    </subcellularLocation>
</comment>
<dbReference type="PANTHER" id="PTHR15549">
    <property type="entry name" value="PAIRED IMMUNOGLOBULIN-LIKE TYPE 2 RECEPTOR"/>
    <property type="match status" value="1"/>
</dbReference>
<feature type="compositionally biased region" description="Low complexity" evidence="5">
    <location>
        <begin position="179"/>
        <end position="189"/>
    </location>
</feature>
<feature type="region of interest" description="Disordered" evidence="5">
    <location>
        <begin position="144"/>
        <end position="229"/>
    </location>
</feature>
<comment type="caution">
    <text evidence="7">The sequence shown here is derived from an EMBL/GenBank/DDBJ whole genome shotgun (WGS) entry which is preliminary data.</text>
</comment>
<reference evidence="7" key="1">
    <citation type="submission" date="2023-06" db="EMBL/GenBank/DDBJ databases">
        <title>Genome-scale phylogeny and comparative genomics of the fungal order Sordariales.</title>
        <authorList>
            <consortium name="Lawrence Berkeley National Laboratory"/>
            <person name="Hensen N."/>
            <person name="Bonometti L."/>
            <person name="Westerberg I."/>
            <person name="Brannstrom I.O."/>
            <person name="Guillou S."/>
            <person name="Cros-Aarteil S."/>
            <person name="Calhoun S."/>
            <person name="Haridas S."/>
            <person name="Kuo A."/>
            <person name="Mondo S."/>
            <person name="Pangilinan J."/>
            <person name="Riley R."/>
            <person name="Labutti K."/>
            <person name="Andreopoulos B."/>
            <person name="Lipzen A."/>
            <person name="Chen C."/>
            <person name="Yanf M."/>
            <person name="Daum C."/>
            <person name="Ng V."/>
            <person name="Clum A."/>
            <person name="Steindorff A."/>
            <person name="Ohm R."/>
            <person name="Martin F."/>
            <person name="Silar P."/>
            <person name="Natvig D."/>
            <person name="Lalanne C."/>
            <person name="Gautier V."/>
            <person name="Ament-Velasquez S.L."/>
            <person name="Kruys A."/>
            <person name="Hutchinson M.I."/>
            <person name="Powell A.J."/>
            <person name="Barry K."/>
            <person name="Miller A.N."/>
            <person name="Grigoriev I.V."/>
            <person name="Debuchy R."/>
            <person name="Gladieux P."/>
            <person name="Thoren M.H."/>
            <person name="Johannesson H."/>
        </authorList>
    </citation>
    <scope>NUCLEOTIDE SEQUENCE</scope>
    <source>
        <strain evidence="7">SMH2532-1</strain>
    </source>
</reference>
<feature type="transmembrane region" description="Helical" evidence="6">
    <location>
        <begin position="113"/>
        <end position="137"/>
    </location>
</feature>
<proteinExistence type="predicted"/>
<dbReference type="GO" id="GO:0016020">
    <property type="term" value="C:membrane"/>
    <property type="evidence" value="ECO:0007669"/>
    <property type="project" value="UniProtKB-SubCell"/>
</dbReference>
<keyword evidence="8" id="KW-1185">Reference proteome</keyword>
<protein>
    <submittedName>
        <fullName evidence="7">Uncharacterized protein</fullName>
    </submittedName>
</protein>
<dbReference type="EMBL" id="JAULSV010000003">
    <property type="protein sequence ID" value="KAK0649213.1"/>
    <property type="molecule type" value="Genomic_DNA"/>
</dbReference>
<evidence type="ECO:0000313" key="7">
    <source>
        <dbReference type="EMBL" id="KAK0649213.1"/>
    </source>
</evidence>